<evidence type="ECO:0000256" key="2">
    <source>
        <dbReference type="SAM" id="Coils"/>
    </source>
</evidence>
<dbReference type="EMBL" id="HBKQ01030946">
    <property type="protein sequence ID" value="CAE2250397.1"/>
    <property type="molecule type" value="Transcribed_RNA"/>
</dbReference>
<evidence type="ECO:0000256" key="1">
    <source>
        <dbReference type="ARBA" id="ARBA00023054"/>
    </source>
</evidence>
<protein>
    <recommendedName>
        <fullName evidence="4">ODAD1 central coiled coil region domain-containing protein</fullName>
    </recommendedName>
</protein>
<gene>
    <name evidence="5" type="ORF">OAUR00152_LOCUS21022</name>
</gene>
<proteinExistence type="predicted"/>
<evidence type="ECO:0000256" key="3">
    <source>
        <dbReference type="SAM" id="MobiDB-lite"/>
    </source>
</evidence>
<name>A0A7S4J3Y8_9STRA</name>
<keyword evidence="1 2" id="KW-0175">Coiled coil</keyword>
<dbReference type="PANTHER" id="PTHR21694:SF18">
    <property type="entry name" value="COILED-COIL DOMAIN-CONTAINING PROTEIN 63"/>
    <property type="match status" value="1"/>
</dbReference>
<feature type="coiled-coil region" evidence="2">
    <location>
        <begin position="241"/>
        <end position="282"/>
    </location>
</feature>
<dbReference type="Pfam" id="PF21773">
    <property type="entry name" value="ODAD1_CC"/>
    <property type="match status" value="2"/>
</dbReference>
<feature type="coiled-coil region" evidence="2">
    <location>
        <begin position="27"/>
        <end position="54"/>
    </location>
</feature>
<feature type="region of interest" description="Disordered" evidence="3">
    <location>
        <begin position="216"/>
        <end position="237"/>
    </location>
</feature>
<dbReference type="AlphaFoldDB" id="A0A7S4J3Y8"/>
<feature type="domain" description="ODAD1 central coiled coil region" evidence="4">
    <location>
        <begin position="247"/>
        <end position="352"/>
    </location>
</feature>
<accession>A0A7S4J3Y8</accession>
<feature type="coiled-coil region" evidence="2">
    <location>
        <begin position="309"/>
        <end position="343"/>
    </location>
</feature>
<dbReference type="InterPro" id="IPR051876">
    <property type="entry name" value="ODA-DC/CCD"/>
</dbReference>
<evidence type="ECO:0000313" key="5">
    <source>
        <dbReference type="EMBL" id="CAE2250397.1"/>
    </source>
</evidence>
<reference evidence="5" key="1">
    <citation type="submission" date="2021-01" db="EMBL/GenBank/DDBJ databases">
        <authorList>
            <person name="Corre E."/>
            <person name="Pelletier E."/>
            <person name="Niang G."/>
            <person name="Scheremetjew M."/>
            <person name="Finn R."/>
            <person name="Kale V."/>
            <person name="Holt S."/>
            <person name="Cochrane G."/>
            <person name="Meng A."/>
            <person name="Brown T."/>
            <person name="Cohen L."/>
        </authorList>
    </citation>
    <scope>NUCLEOTIDE SEQUENCE</scope>
    <source>
        <strain evidence="5">Isolate 1302-5</strain>
    </source>
</reference>
<sequence length="357" mass="41286">MNPREQIQMQDAIAALQARGDLFTRQLINEKQRVAQLQAKLNEVNEQINSVRESNKKRAISLLNMHTTTANVAYRRVDGLDPTRLARDNQRMLVRNLEGRLNKALVRQNGIENENNVIRDKINKLRRKVRNDNLSRASMAKELESIQEQMDDIMRRAALATDHREKIVEKKNQILRENIDEQEKFHAEYQKLCKSITDQAQMLEDSITGVANDVVSKSNKSEGSGQSSGEATEGINPIEEMRALDDKIAELDKQYEANRRALQKTEEKIQEYEENFKQLREVSGLTSADEIISAFVKNEEESFSIFNYIQAVNQESDIMLEQRTQLEQEIEALRTEQVNKENQRFSIINEYKGNLFS</sequence>
<evidence type="ECO:0000259" key="4">
    <source>
        <dbReference type="Pfam" id="PF21773"/>
    </source>
</evidence>
<feature type="domain" description="ODAD1 central coiled coil region" evidence="4">
    <location>
        <begin position="94"/>
        <end position="202"/>
    </location>
</feature>
<dbReference type="PANTHER" id="PTHR21694">
    <property type="entry name" value="COILED-COIL DOMAIN-CONTAINING PROTEIN 63"/>
    <property type="match status" value="1"/>
</dbReference>
<organism evidence="5">
    <name type="scientific">Odontella aurita</name>
    <dbReference type="NCBI Taxonomy" id="265563"/>
    <lineage>
        <taxon>Eukaryota</taxon>
        <taxon>Sar</taxon>
        <taxon>Stramenopiles</taxon>
        <taxon>Ochrophyta</taxon>
        <taxon>Bacillariophyta</taxon>
        <taxon>Mediophyceae</taxon>
        <taxon>Biddulphiophycidae</taxon>
        <taxon>Eupodiscales</taxon>
        <taxon>Odontellaceae</taxon>
        <taxon>Odontella</taxon>
    </lineage>
</organism>
<feature type="compositionally biased region" description="Polar residues" evidence="3">
    <location>
        <begin position="216"/>
        <end position="230"/>
    </location>
</feature>
<feature type="coiled-coil region" evidence="2">
    <location>
        <begin position="94"/>
        <end position="156"/>
    </location>
</feature>
<dbReference type="InterPro" id="IPR049258">
    <property type="entry name" value="ODAD1_CC"/>
</dbReference>